<accession>A0A061EN76</accession>
<proteinExistence type="predicted"/>
<dbReference type="Proteomes" id="UP000026915">
    <property type="component" value="Chromosome 4"/>
</dbReference>
<evidence type="ECO:0000313" key="1">
    <source>
        <dbReference type="EMBL" id="EOY03759.1"/>
    </source>
</evidence>
<organism evidence="1 2">
    <name type="scientific">Theobroma cacao</name>
    <name type="common">Cacao</name>
    <name type="synonym">Cocoa</name>
    <dbReference type="NCBI Taxonomy" id="3641"/>
    <lineage>
        <taxon>Eukaryota</taxon>
        <taxon>Viridiplantae</taxon>
        <taxon>Streptophyta</taxon>
        <taxon>Embryophyta</taxon>
        <taxon>Tracheophyta</taxon>
        <taxon>Spermatophyta</taxon>
        <taxon>Magnoliopsida</taxon>
        <taxon>eudicotyledons</taxon>
        <taxon>Gunneridae</taxon>
        <taxon>Pentapetalae</taxon>
        <taxon>rosids</taxon>
        <taxon>malvids</taxon>
        <taxon>Malvales</taxon>
        <taxon>Malvaceae</taxon>
        <taxon>Byttnerioideae</taxon>
        <taxon>Theobroma</taxon>
    </lineage>
</organism>
<dbReference type="STRING" id="3641.A0A061EN76"/>
<dbReference type="SUPFAM" id="SSF56112">
    <property type="entry name" value="Protein kinase-like (PK-like)"/>
    <property type="match status" value="1"/>
</dbReference>
<dbReference type="EMBL" id="CM001882">
    <property type="protein sequence ID" value="EOY03759.1"/>
    <property type="molecule type" value="Genomic_DNA"/>
</dbReference>
<protein>
    <submittedName>
        <fullName evidence="1">Uncharacterized protein</fullName>
    </submittedName>
</protein>
<reference evidence="1 2" key="1">
    <citation type="journal article" date="2013" name="Genome Biol.">
        <title>The genome sequence of the most widely cultivated cacao type and its use to identify candidate genes regulating pod color.</title>
        <authorList>
            <person name="Motamayor J.C."/>
            <person name="Mockaitis K."/>
            <person name="Schmutz J."/>
            <person name="Haiminen N."/>
            <person name="Iii D.L."/>
            <person name="Cornejo O."/>
            <person name="Findley S.D."/>
            <person name="Zheng P."/>
            <person name="Utro F."/>
            <person name="Royaert S."/>
            <person name="Saski C."/>
            <person name="Jenkins J."/>
            <person name="Podicheti R."/>
            <person name="Zhao M."/>
            <person name="Scheffler B.E."/>
            <person name="Stack J.C."/>
            <person name="Feltus F.A."/>
            <person name="Mustiga G.M."/>
            <person name="Amores F."/>
            <person name="Phillips W."/>
            <person name="Marelli J.P."/>
            <person name="May G.D."/>
            <person name="Shapiro H."/>
            <person name="Ma J."/>
            <person name="Bustamante C.D."/>
            <person name="Schnell R.J."/>
            <person name="Main D."/>
            <person name="Gilbert D."/>
            <person name="Parida L."/>
            <person name="Kuhn D.N."/>
        </authorList>
    </citation>
    <scope>NUCLEOTIDE SEQUENCE [LARGE SCALE GENOMIC DNA]</scope>
    <source>
        <strain evidence="2">cv. Matina 1-6</strain>
    </source>
</reference>
<dbReference type="AlphaFoldDB" id="A0A061EN76"/>
<dbReference type="InParanoid" id="A0A061EN76"/>
<dbReference type="InterPro" id="IPR011009">
    <property type="entry name" value="Kinase-like_dom_sf"/>
</dbReference>
<dbReference type="HOGENOM" id="CLU_1838775_0_0_1"/>
<dbReference type="Gene3D" id="1.10.510.10">
    <property type="entry name" value="Transferase(Phosphotransferase) domain 1"/>
    <property type="match status" value="1"/>
</dbReference>
<evidence type="ECO:0000313" key="2">
    <source>
        <dbReference type="Proteomes" id="UP000026915"/>
    </source>
</evidence>
<name>A0A061EN76_THECC</name>
<sequence length="140" mass="15974">MFGPLGMSNALRQIEQDLAGTETTEGYIGEEQFQNHLVMDEFDVYSFGILLFEVWWIECFRKFMEIAYSCIGKKGNEQPEMGEVQVMLEHVLELQHKADSEMKSINPHAECVYPETSFQTSVDYAILDFYLGGGGVRLSL</sequence>
<keyword evidence="2" id="KW-1185">Reference proteome</keyword>
<gene>
    <name evidence="1" type="ORF">TCM_018931</name>
</gene>
<dbReference type="Gramene" id="EOY03759">
    <property type="protein sequence ID" value="EOY03759"/>
    <property type="gene ID" value="TCM_018931"/>
</dbReference>